<dbReference type="PANTHER" id="PTHR43396:SF3">
    <property type="entry name" value="FLAVOHEMOPROTEIN"/>
    <property type="match status" value="1"/>
</dbReference>
<dbReference type="NCBIfam" id="NF009805">
    <property type="entry name" value="PRK13289.1"/>
    <property type="match status" value="1"/>
</dbReference>
<dbReference type="GO" id="GO:0046210">
    <property type="term" value="P:nitric oxide catabolic process"/>
    <property type="evidence" value="ECO:0007669"/>
    <property type="project" value="TreeGrafter"/>
</dbReference>
<dbReference type="EMBL" id="CP159578">
    <property type="protein sequence ID" value="XCJ78433.1"/>
    <property type="molecule type" value="Genomic_DNA"/>
</dbReference>
<dbReference type="GO" id="GO:0019825">
    <property type="term" value="F:oxygen binding"/>
    <property type="evidence" value="ECO:0007669"/>
    <property type="project" value="InterPro"/>
</dbReference>
<dbReference type="GO" id="GO:0005344">
    <property type="term" value="F:oxygen carrier activity"/>
    <property type="evidence" value="ECO:0007669"/>
    <property type="project" value="UniProtKB-KW"/>
</dbReference>
<evidence type="ECO:0000256" key="13">
    <source>
        <dbReference type="ARBA" id="ARBA00049433"/>
    </source>
</evidence>
<keyword evidence="14" id="KW-0813">Transport</keyword>
<sequence length="407" mass="44142">MLSPDQIATVKQTIPVLEAHGETLTRHFYTRMFAHNPEVKPYFNPAHQREGAQQRALAGAILAYARHIDDTAALAPAVEVIAHKHASLTIRPEHYPIVGENLIASIQEVLGDAATPEIIDAWKAAYAQLAAVFIGREHELYTQQRETQGWAGFLPFTIVRRQAESENIVSLYLAPSDGRTLPAHTAGQYVTLRLTDAAGNWLMRQYSLSNAPGSETYRLSIKHETGNAEQPAGQVSPQIHATLAEGDQVELTPPYGTFELTLPEDPARPVVLIGGGVGITPLISMAHAAVAASPERRVVMIQLARHAGVRAFGEELAALARAHANFSLHLCYDEPRTDAPADWAADIKQGLLDAADLAAWVGDSAASYHICGPLPMMRALDRMLAEQGVSAENRHYECFGPGQVLAS</sequence>
<dbReference type="InterPro" id="IPR039261">
    <property type="entry name" value="FNR_nucleotide-bd"/>
</dbReference>
<protein>
    <recommendedName>
        <fullName evidence="3">nitric oxide dioxygenase</fullName>
        <ecNumber evidence="3">1.14.12.17</ecNumber>
    </recommendedName>
</protein>
<dbReference type="SUPFAM" id="SSF46458">
    <property type="entry name" value="Globin-like"/>
    <property type="match status" value="1"/>
</dbReference>
<dbReference type="PANTHER" id="PTHR43396">
    <property type="entry name" value="FLAVOHEMOPROTEIN"/>
    <property type="match status" value="1"/>
</dbReference>
<dbReference type="InterPro" id="IPR009050">
    <property type="entry name" value="Globin-like_sf"/>
</dbReference>
<evidence type="ECO:0000256" key="10">
    <source>
        <dbReference type="ARBA" id="ARBA00023027"/>
    </source>
</evidence>
<dbReference type="Gene3D" id="1.10.490.10">
    <property type="entry name" value="Globins"/>
    <property type="match status" value="1"/>
</dbReference>
<evidence type="ECO:0000256" key="14">
    <source>
        <dbReference type="RuleBase" id="RU000356"/>
    </source>
</evidence>
<comment type="catalytic activity">
    <reaction evidence="12">
        <text>2 nitric oxide + NADH + 2 O2 = 2 nitrate + NAD(+) + H(+)</text>
        <dbReference type="Rhea" id="RHEA:19469"/>
        <dbReference type="ChEBI" id="CHEBI:15378"/>
        <dbReference type="ChEBI" id="CHEBI:15379"/>
        <dbReference type="ChEBI" id="CHEBI:16480"/>
        <dbReference type="ChEBI" id="CHEBI:17632"/>
        <dbReference type="ChEBI" id="CHEBI:57540"/>
        <dbReference type="ChEBI" id="CHEBI:57945"/>
        <dbReference type="EC" id="1.14.12.17"/>
    </reaction>
</comment>
<organism evidence="17">
    <name type="scientific">Salinicola endophyticus</name>
    <dbReference type="NCBI Taxonomy" id="1949083"/>
    <lineage>
        <taxon>Bacteria</taxon>
        <taxon>Pseudomonadati</taxon>
        <taxon>Pseudomonadota</taxon>
        <taxon>Gammaproteobacteria</taxon>
        <taxon>Oceanospirillales</taxon>
        <taxon>Halomonadaceae</taxon>
        <taxon>Salinicola</taxon>
    </lineage>
</organism>
<dbReference type="InterPro" id="IPR017927">
    <property type="entry name" value="FAD-bd_FR_type"/>
</dbReference>
<gene>
    <name evidence="17" type="primary">hmpA</name>
    <name evidence="17" type="ORF">ABV408_13440</name>
</gene>
<dbReference type="InterPro" id="IPR000971">
    <property type="entry name" value="Globin"/>
</dbReference>
<comment type="similarity">
    <text evidence="14">Belongs to the globin family.</text>
</comment>
<dbReference type="Gene3D" id="3.40.50.80">
    <property type="entry name" value="Nucleotide-binding domain of ferredoxin-NADP reductase (FNR) module"/>
    <property type="match status" value="1"/>
</dbReference>
<dbReference type="InterPro" id="IPR017938">
    <property type="entry name" value="Riboflavin_synthase-like_b-brl"/>
</dbReference>
<dbReference type="Pfam" id="PF00175">
    <property type="entry name" value="NAD_binding_1"/>
    <property type="match status" value="1"/>
</dbReference>
<dbReference type="InterPro" id="IPR001433">
    <property type="entry name" value="OxRdtase_FAD/NAD-bd"/>
</dbReference>
<evidence type="ECO:0000256" key="9">
    <source>
        <dbReference type="ARBA" id="ARBA00023004"/>
    </source>
</evidence>
<evidence type="ECO:0000256" key="8">
    <source>
        <dbReference type="ARBA" id="ARBA00022857"/>
    </source>
</evidence>
<keyword evidence="17" id="KW-0560">Oxidoreductase</keyword>
<keyword evidence="10" id="KW-0520">NAD</keyword>
<dbReference type="SUPFAM" id="SSF52343">
    <property type="entry name" value="Ferredoxin reductase-like, C-terminal NADP-linked domain"/>
    <property type="match status" value="1"/>
</dbReference>
<evidence type="ECO:0000259" key="16">
    <source>
        <dbReference type="PROSITE" id="PS51384"/>
    </source>
</evidence>
<keyword evidence="5 14" id="KW-0349">Heme</keyword>
<evidence type="ECO:0000256" key="6">
    <source>
        <dbReference type="ARBA" id="ARBA00022621"/>
    </source>
</evidence>
<comment type="function">
    <text evidence="11">Is involved in NO detoxification in an aerobic process, termed nitric oxide dioxygenase (NOD) reaction that utilizes O(2) and NAD(P)H to convert NO to nitrate, which protects the bacterium from various noxious nitrogen compounds. Therefore, plays a central role in the inducible response to nitrosative stress.</text>
</comment>
<keyword evidence="6 14" id="KW-0561">Oxygen transport</keyword>
<dbReference type="SUPFAM" id="SSF63380">
    <property type="entry name" value="Riboflavin synthase domain-like"/>
    <property type="match status" value="1"/>
</dbReference>
<evidence type="ECO:0000256" key="3">
    <source>
        <dbReference type="ARBA" id="ARBA00012229"/>
    </source>
</evidence>
<dbReference type="EC" id="1.14.12.17" evidence="3"/>
<dbReference type="AlphaFoldDB" id="A0AB74U768"/>
<dbReference type="Pfam" id="PF00042">
    <property type="entry name" value="Globin"/>
    <property type="match status" value="1"/>
</dbReference>
<feature type="domain" description="Globin" evidence="15">
    <location>
        <begin position="1"/>
        <end position="138"/>
    </location>
</feature>
<keyword evidence="4" id="KW-0216">Detoxification</keyword>
<dbReference type="Gene3D" id="2.40.30.10">
    <property type="entry name" value="Translation factors"/>
    <property type="match status" value="1"/>
</dbReference>
<dbReference type="GO" id="GO:0020037">
    <property type="term" value="F:heme binding"/>
    <property type="evidence" value="ECO:0007669"/>
    <property type="project" value="InterPro"/>
</dbReference>
<name>A0AB74U768_9GAMM</name>
<dbReference type="RefSeq" id="WP_353979434.1">
    <property type="nucleotide sequence ID" value="NZ_CP159578.1"/>
</dbReference>
<evidence type="ECO:0000313" key="17">
    <source>
        <dbReference type="EMBL" id="XCJ78433.1"/>
    </source>
</evidence>
<evidence type="ECO:0000256" key="1">
    <source>
        <dbReference type="ARBA" id="ARBA00001970"/>
    </source>
</evidence>
<keyword evidence="7" id="KW-0479">Metal-binding</keyword>
<accession>A0AB74U768</accession>
<dbReference type="PROSITE" id="PS01033">
    <property type="entry name" value="GLOBIN"/>
    <property type="match status" value="1"/>
</dbReference>
<proteinExistence type="inferred from homology"/>
<dbReference type="InterPro" id="IPR008333">
    <property type="entry name" value="Cbr1-like_FAD-bd_dom"/>
</dbReference>
<evidence type="ECO:0000256" key="7">
    <source>
        <dbReference type="ARBA" id="ARBA00022723"/>
    </source>
</evidence>
<evidence type="ECO:0000256" key="12">
    <source>
        <dbReference type="ARBA" id="ARBA00048649"/>
    </source>
</evidence>
<comment type="catalytic activity">
    <reaction evidence="13">
        <text>2 nitric oxide + NADPH + 2 O2 = 2 nitrate + NADP(+) + H(+)</text>
        <dbReference type="Rhea" id="RHEA:19465"/>
        <dbReference type="ChEBI" id="CHEBI:15378"/>
        <dbReference type="ChEBI" id="CHEBI:15379"/>
        <dbReference type="ChEBI" id="CHEBI:16480"/>
        <dbReference type="ChEBI" id="CHEBI:17632"/>
        <dbReference type="ChEBI" id="CHEBI:57783"/>
        <dbReference type="ChEBI" id="CHEBI:58349"/>
        <dbReference type="EC" id="1.14.12.17"/>
    </reaction>
</comment>
<dbReference type="FunFam" id="1.10.490.10:FF:000003">
    <property type="entry name" value="Flavohemoprotein"/>
    <property type="match status" value="1"/>
</dbReference>
<evidence type="ECO:0000256" key="4">
    <source>
        <dbReference type="ARBA" id="ARBA00022575"/>
    </source>
</evidence>
<keyword evidence="9" id="KW-0408">Iron</keyword>
<dbReference type="GO" id="GO:0071500">
    <property type="term" value="P:cellular response to nitrosative stress"/>
    <property type="evidence" value="ECO:0007669"/>
    <property type="project" value="TreeGrafter"/>
</dbReference>
<keyword evidence="8" id="KW-0521">NADP</keyword>
<evidence type="ECO:0000256" key="5">
    <source>
        <dbReference type="ARBA" id="ARBA00022617"/>
    </source>
</evidence>
<dbReference type="PROSITE" id="PS51384">
    <property type="entry name" value="FAD_FR"/>
    <property type="match status" value="1"/>
</dbReference>
<dbReference type="PRINTS" id="PR00406">
    <property type="entry name" value="CYTB5RDTASE"/>
</dbReference>
<dbReference type="GO" id="GO:0046872">
    <property type="term" value="F:metal ion binding"/>
    <property type="evidence" value="ECO:0007669"/>
    <property type="project" value="UniProtKB-KW"/>
</dbReference>
<dbReference type="GO" id="GO:0008941">
    <property type="term" value="F:nitric oxide dioxygenase NAD(P)H activity"/>
    <property type="evidence" value="ECO:0007669"/>
    <property type="project" value="UniProtKB-EC"/>
</dbReference>
<reference evidence="17" key="1">
    <citation type="submission" date="2024-06" db="EMBL/GenBank/DDBJ databases">
        <title>Complete genome of Salinicola endophyticus HNIBRBA4755.</title>
        <authorList>
            <person name="Shin S.Y."/>
            <person name="Kang H."/>
            <person name="Song J."/>
        </authorList>
    </citation>
    <scope>NUCLEOTIDE SEQUENCE</scope>
    <source>
        <strain evidence="17">HNIBRBA4755</strain>
    </source>
</reference>
<evidence type="ECO:0000256" key="2">
    <source>
        <dbReference type="ARBA" id="ARBA00006401"/>
    </source>
</evidence>
<comment type="similarity">
    <text evidence="2">In the C-terminal section; belongs to the flavoprotein pyridine nucleotide cytochrome reductase family.</text>
</comment>
<dbReference type="GO" id="GO:0071949">
    <property type="term" value="F:FAD binding"/>
    <property type="evidence" value="ECO:0007669"/>
    <property type="project" value="TreeGrafter"/>
</dbReference>
<dbReference type="GO" id="GO:0009636">
    <property type="term" value="P:response to toxic substance"/>
    <property type="evidence" value="ECO:0007669"/>
    <property type="project" value="UniProtKB-KW"/>
</dbReference>
<dbReference type="CDD" id="cd08922">
    <property type="entry name" value="FHb-globin"/>
    <property type="match status" value="1"/>
</dbReference>
<dbReference type="CDD" id="cd06184">
    <property type="entry name" value="flavohem_like_fad_nad_binding"/>
    <property type="match status" value="1"/>
</dbReference>
<evidence type="ECO:0000259" key="15">
    <source>
        <dbReference type="PROSITE" id="PS01033"/>
    </source>
</evidence>
<evidence type="ECO:0000256" key="11">
    <source>
        <dbReference type="ARBA" id="ARBA00025094"/>
    </source>
</evidence>
<comment type="cofactor">
    <cofactor evidence="1">
        <name>heme b</name>
        <dbReference type="ChEBI" id="CHEBI:60344"/>
    </cofactor>
</comment>
<feature type="domain" description="FAD-binding FR-type" evidence="16">
    <location>
        <begin position="151"/>
        <end position="261"/>
    </location>
</feature>
<dbReference type="InterPro" id="IPR012292">
    <property type="entry name" value="Globin/Proto"/>
</dbReference>
<dbReference type="Pfam" id="PF00970">
    <property type="entry name" value="FAD_binding_6"/>
    <property type="match status" value="1"/>
</dbReference>